<protein>
    <recommendedName>
        <fullName evidence="3">Glycosyltransferase</fullName>
    </recommendedName>
</protein>
<evidence type="ECO:0000313" key="1">
    <source>
        <dbReference type="EMBL" id="BCJ63859.1"/>
    </source>
</evidence>
<dbReference type="Proteomes" id="UP000680866">
    <property type="component" value="Chromosome"/>
</dbReference>
<evidence type="ECO:0008006" key="3">
    <source>
        <dbReference type="Google" id="ProtNLM"/>
    </source>
</evidence>
<dbReference type="CDD" id="cd00761">
    <property type="entry name" value="Glyco_tranf_GTA_type"/>
    <property type="match status" value="1"/>
</dbReference>
<dbReference type="EMBL" id="AP023359">
    <property type="protein sequence ID" value="BCJ63859.1"/>
    <property type="molecule type" value="Genomic_DNA"/>
</dbReference>
<name>A0A810MV22_9ACTN</name>
<evidence type="ECO:0000313" key="2">
    <source>
        <dbReference type="Proteomes" id="UP000680866"/>
    </source>
</evidence>
<dbReference type="InterPro" id="IPR029044">
    <property type="entry name" value="Nucleotide-diphossugar_trans"/>
</dbReference>
<organism evidence="1 2">
    <name type="scientific">Polymorphospora rubra</name>
    <dbReference type="NCBI Taxonomy" id="338584"/>
    <lineage>
        <taxon>Bacteria</taxon>
        <taxon>Bacillati</taxon>
        <taxon>Actinomycetota</taxon>
        <taxon>Actinomycetes</taxon>
        <taxon>Micromonosporales</taxon>
        <taxon>Micromonosporaceae</taxon>
        <taxon>Polymorphospora</taxon>
    </lineage>
</organism>
<dbReference type="KEGG" id="pry:Prubr_08800"/>
<reference evidence="1" key="1">
    <citation type="submission" date="2020-08" db="EMBL/GenBank/DDBJ databases">
        <title>Whole genome shotgun sequence of Polymorphospora rubra NBRC 101157.</title>
        <authorList>
            <person name="Komaki H."/>
            <person name="Tamura T."/>
        </authorList>
    </citation>
    <scope>NUCLEOTIDE SEQUENCE</scope>
    <source>
        <strain evidence="1">NBRC 101157</strain>
    </source>
</reference>
<keyword evidence="2" id="KW-1185">Reference proteome</keyword>
<sequence length="593" mass="62677">MTGARPVGITWRLTGALPVSRSERISRAVGTRVVRTGIGSVAVLAGSVDRLRHLVTDPSTLRTVTSAVVTVAWWRSPRQGWSGRIGWLDNVRGQRVALPRGGRGPAVVRVTLGAPTQLRLVVGAALEALSPTRPLPRPAGARLTVRDTLPGFLPIRPPATVVAGDPPGLDDVRAHDLLLCPPGWGAPEQPERYAATAGATPFGLSTAGRTTVLVDAQRVNPRGRKAGAYALDAPRVRLEFRRSGAAVDGRGLDPATIATLREVGVVECPRVPVNDPVAVAGAFVQVAMTGAVLHVPHLPPTVGDLLDAELRGLVTAAVDATEPLALEVRSVAQRRAAMRAHATAFALPAATGAAFPGLRRPPSVSAILVTRRLEMVPAALRAIAAQTYPELEIVLCLHGVEVPAPLRAALSGYGRPIELVEIPGTVSFGEALGVATARARGSLVTKFDDDDTYGAEHVWDLVLARHYSGAALVGKGAEFVYLEAEGTTVRRSAGAAESDAQVIAGGTMLMGRGELEEVGGWRPVPRSVDRGLIDRVKRTGGLIFRTHPLGYTYHRRATGHTWDPGAAYFQENVSGRWPSLPPYEEFGTLITPA</sequence>
<proteinExistence type="predicted"/>
<dbReference type="Gene3D" id="3.90.550.10">
    <property type="entry name" value="Spore Coat Polysaccharide Biosynthesis Protein SpsA, Chain A"/>
    <property type="match status" value="1"/>
</dbReference>
<dbReference type="SUPFAM" id="SSF53448">
    <property type="entry name" value="Nucleotide-diphospho-sugar transferases"/>
    <property type="match status" value="1"/>
</dbReference>
<dbReference type="AlphaFoldDB" id="A0A810MV22"/>
<accession>A0A810MV22</accession>
<dbReference type="RefSeq" id="WP_212821873.1">
    <property type="nucleotide sequence ID" value="NZ_AP023359.1"/>
</dbReference>
<gene>
    <name evidence="1" type="ORF">Prubr_08800</name>
</gene>